<keyword evidence="4" id="KW-1185">Reference proteome</keyword>
<dbReference type="InterPro" id="IPR042229">
    <property type="entry name" value="Listeria/Bacterioides_rpt_sf"/>
</dbReference>
<dbReference type="InterPro" id="IPR026444">
    <property type="entry name" value="Secre_tail"/>
</dbReference>
<dbReference type="RefSeq" id="WP_212215514.1">
    <property type="nucleotide sequence ID" value="NZ_JAGUCO010000004.1"/>
</dbReference>
<dbReference type="NCBIfam" id="TIGR04183">
    <property type="entry name" value="Por_Secre_tail"/>
    <property type="match status" value="1"/>
</dbReference>
<dbReference type="InterPro" id="IPR032675">
    <property type="entry name" value="LRR_dom_sf"/>
</dbReference>
<dbReference type="Gene3D" id="3.80.10.10">
    <property type="entry name" value="Ribonuclease Inhibitor"/>
    <property type="match status" value="5"/>
</dbReference>
<gene>
    <name evidence="3" type="ORF">KEM10_08255</name>
</gene>
<proteinExistence type="predicted"/>
<dbReference type="Gene3D" id="2.60.40.4270">
    <property type="entry name" value="Listeria-Bacteroides repeat domain"/>
    <property type="match status" value="1"/>
</dbReference>
<dbReference type="PANTHER" id="PTHR45661">
    <property type="entry name" value="SURFACE ANTIGEN"/>
    <property type="match status" value="1"/>
</dbReference>
<evidence type="ECO:0000259" key="2">
    <source>
        <dbReference type="Pfam" id="PF18962"/>
    </source>
</evidence>
<dbReference type="Proteomes" id="UP000708576">
    <property type="component" value="Unassembled WGS sequence"/>
</dbReference>
<dbReference type="Pfam" id="PF13306">
    <property type="entry name" value="LRR_5"/>
    <property type="match status" value="3"/>
</dbReference>
<dbReference type="PANTHER" id="PTHR45661:SF3">
    <property type="entry name" value="IG-LIKE DOMAIN-CONTAINING PROTEIN"/>
    <property type="match status" value="1"/>
</dbReference>
<feature type="domain" description="Secretion system C-terminal sorting" evidence="2">
    <location>
        <begin position="764"/>
        <end position="835"/>
    </location>
</feature>
<accession>A0ABS5JTZ5</accession>
<dbReference type="InterPro" id="IPR026906">
    <property type="entry name" value="LRR_5"/>
</dbReference>
<evidence type="ECO:0000313" key="3">
    <source>
        <dbReference type="EMBL" id="MBS2098270.1"/>
    </source>
</evidence>
<dbReference type="Pfam" id="PF09479">
    <property type="entry name" value="Flg_new"/>
    <property type="match status" value="1"/>
</dbReference>
<dbReference type="InterPro" id="IPR013378">
    <property type="entry name" value="InlB-like_B-rpt"/>
</dbReference>
<reference evidence="3 4" key="1">
    <citation type="journal article" date="2015" name="Int. J. Syst. Evol. Microbiol.">
        <title>Carboxylicivirga linearis sp. nov., isolated from a sea cucumber culture pond.</title>
        <authorList>
            <person name="Wang F.Q."/>
            <person name="Zhou Y.X."/>
            <person name="Lin X.Z."/>
            <person name="Chen G.J."/>
            <person name="Du Z.J."/>
        </authorList>
    </citation>
    <scope>NUCLEOTIDE SEQUENCE [LARGE SCALE GENOMIC DNA]</scope>
    <source>
        <strain evidence="3 4">FB218</strain>
    </source>
</reference>
<dbReference type="Pfam" id="PF18962">
    <property type="entry name" value="Por_Secre_tail"/>
    <property type="match status" value="1"/>
</dbReference>
<dbReference type="InterPro" id="IPR053139">
    <property type="entry name" value="Surface_bspA-like"/>
</dbReference>
<protein>
    <submittedName>
        <fullName evidence="3">Leucine-rich repeat protein</fullName>
    </submittedName>
</protein>
<dbReference type="EMBL" id="JAGUCO010000004">
    <property type="protein sequence ID" value="MBS2098270.1"/>
    <property type="molecule type" value="Genomic_DNA"/>
</dbReference>
<name>A0ABS5JTZ5_9BACT</name>
<evidence type="ECO:0000256" key="1">
    <source>
        <dbReference type="ARBA" id="ARBA00004196"/>
    </source>
</evidence>
<evidence type="ECO:0000313" key="4">
    <source>
        <dbReference type="Proteomes" id="UP000708576"/>
    </source>
</evidence>
<comment type="caution">
    <text evidence="3">The sequence shown here is derived from an EMBL/GenBank/DDBJ whole genome shotgun (WGS) entry which is preliminary data.</text>
</comment>
<sequence length="837" mass="95053">MDGITVRGIIDGKIFSNKSINRIQLPSTFEIIGSYAFQNCKLGQVTIPSSVRRIGKYAFDHNLLKEVVIEGNSNLEIIELNAFSQNDHLEGITVPSLLKAGIGEFGQWINGHSESFEQGELMTFFETTYGLAVPYTLKDQDVTIDQDGVITDVTFDAKYNYIIIPERLNNIEVKAINGGFRYKKILQTILPAGIKSIGKIGSYYPFDQTLMTKLMLPENNTPNFVGWVGTSRYSTIFRPDMAIIDFNATYEISYLATLNEEELEINESGEIITYTPLSYHADITIPETINGITVKAIGQENSSNSNLFRSKGVLSVNLPKTLTHIHENSFADNVIQSIELPANLQYIGNKAFYKNNLTYINLPNDLKVIGDNAFQNNYIESLVLPESLTSIGIRAFSENQLTNLELPNSPTKYGNYVFEKNKLHTIVFPQDFEEITTGMFMDNQLEEIQIPASITCVRSYAFSNNNLSQVSFNENSYLKRIELKAFENNELLTHIMMPSSIYPTCIGWYNSNYQPIDQQAFYSEFHLGIAVRCIYTLQPDDVELNDEGQLKTVNFDEIYKDIIIPESINGINIKELGSDIDRTFERRWLLSVDIPNSVEKIYEYCFYDNRLSDVHLPDCLVEVGEYAFYNNRMEKIVLPTPERYGYELEYWKNQYGKKLSDNIATPLYYAFTAVFNAVIYNIVYNVNEASHTNPQQYTIETATINLLDATKEGYNFLGWYDNEQLTGDPITEISQGSTGDIQLWPKWEVATILSKVPSQSVKCYPNPFTNTLTIQIPENIKAFGINIYNTNGRLVQMIDVPQDGAARINLSYLAKGVYIVYIQQSEAAPIVKKIIKE</sequence>
<organism evidence="3 4">
    <name type="scientific">Carboxylicivirga linearis</name>
    <dbReference type="NCBI Taxonomy" id="1628157"/>
    <lineage>
        <taxon>Bacteria</taxon>
        <taxon>Pseudomonadati</taxon>
        <taxon>Bacteroidota</taxon>
        <taxon>Bacteroidia</taxon>
        <taxon>Marinilabiliales</taxon>
        <taxon>Marinilabiliaceae</taxon>
        <taxon>Carboxylicivirga</taxon>
    </lineage>
</organism>
<comment type="subcellular location">
    <subcellularLocation>
        <location evidence="1">Cell envelope</location>
    </subcellularLocation>
</comment>